<gene>
    <name evidence="3" type="ORF">CLV43_102740</name>
</gene>
<accession>A0A2T0THT5</accession>
<keyword evidence="3" id="KW-0689">Ribosomal protein</keyword>
<dbReference type="AlphaFoldDB" id="A0A2T0THT5"/>
<evidence type="ECO:0000313" key="4">
    <source>
        <dbReference type="Proteomes" id="UP000239494"/>
    </source>
</evidence>
<keyword evidence="3" id="KW-0687">Ribonucleoprotein</keyword>
<feature type="domain" description="YcaO" evidence="2">
    <location>
        <begin position="382"/>
        <end position="745"/>
    </location>
</feature>
<dbReference type="NCBIfam" id="TIGR03604">
    <property type="entry name" value="TOMM_cyclo_SagD"/>
    <property type="match status" value="1"/>
</dbReference>
<dbReference type="PANTHER" id="PTHR37809:SF1">
    <property type="entry name" value="RIBOSOMAL PROTEIN S12 METHYLTHIOTRANSFERASE ACCESSORY FACTOR YCAO"/>
    <property type="match status" value="1"/>
</dbReference>
<dbReference type="GO" id="GO:0008641">
    <property type="term" value="F:ubiquitin-like modifier activating enzyme activity"/>
    <property type="evidence" value="ECO:0007669"/>
    <property type="project" value="InterPro"/>
</dbReference>
<dbReference type="NCBIfam" id="TIGR00702">
    <property type="entry name" value="YcaO-type kinase domain"/>
    <property type="match status" value="1"/>
</dbReference>
<reference evidence="3 4" key="1">
    <citation type="submission" date="2018-03" db="EMBL/GenBank/DDBJ databases">
        <title>Genomic Encyclopedia of Archaeal and Bacterial Type Strains, Phase II (KMG-II): from individual species to whole genera.</title>
        <authorList>
            <person name="Goeker M."/>
        </authorList>
    </citation>
    <scope>NUCLEOTIDE SEQUENCE [LARGE SCALE GENOMIC DNA]</scope>
    <source>
        <strain evidence="3 4">DSM 44720</strain>
    </source>
</reference>
<comment type="caution">
    <text evidence="3">The sequence shown here is derived from an EMBL/GenBank/DDBJ whole genome shotgun (WGS) entry which is preliminary data.</text>
</comment>
<evidence type="ECO:0000259" key="2">
    <source>
        <dbReference type="PROSITE" id="PS51664"/>
    </source>
</evidence>
<dbReference type="Gene3D" id="3.40.50.720">
    <property type="entry name" value="NAD(P)-binding Rossmann-like Domain"/>
    <property type="match status" value="1"/>
</dbReference>
<keyword evidence="3" id="KW-0808">Transferase</keyword>
<dbReference type="EMBL" id="PVTF01000002">
    <property type="protein sequence ID" value="PRY45175.1"/>
    <property type="molecule type" value="Genomic_DNA"/>
</dbReference>
<organism evidence="3 4">
    <name type="scientific">Umezawaea tangerina</name>
    <dbReference type="NCBI Taxonomy" id="84725"/>
    <lineage>
        <taxon>Bacteria</taxon>
        <taxon>Bacillati</taxon>
        <taxon>Actinomycetota</taxon>
        <taxon>Actinomycetes</taxon>
        <taxon>Pseudonocardiales</taxon>
        <taxon>Pseudonocardiaceae</taxon>
        <taxon>Umezawaea</taxon>
    </lineage>
</organism>
<dbReference type="PROSITE" id="PS51664">
    <property type="entry name" value="YCAO"/>
    <property type="match status" value="1"/>
</dbReference>
<dbReference type="Gene3D" id="3.30.160.660">
    <property type="match status" value="1"/>
</dbReference>
<dbReference type="GO" id="GO:0005840">
    <property type="term" value="C:ribosome"/>
    <property type="evidence" value="ECO:0007669"/>
    <property type="project" value="UniProtKB-KW"/>
</dbReference>
<dbReference type="Proteomes" id="UP000239494">
    <property type="component" value="Unassembled WGS sequence"/>
</dbReference>
<dbReference type="GO" id="GO:0016740">
    <property type="term" value="F:transferase activity"/>
    <property type="evidence" value="ECO:0007669"/>
    <property type="project" value="UniProtKB-KW"/>
</dbReference>
<dbReference type="RefSeq" id="WP_245886237.1">
    <property type="nucleotide sequence ID" value="NZ_PVTF01000002.1"/>
</dbReference>
<sequence>MRERIGFKRHLRPEIVHGEAVYLFSEAGVTALQGPHVELLAALLDGTRDLPALLRDLPGEVSADEVGRLLTSLDAAGLIGTRTRDDAGDQAALAYWDAAGLDAAAAVTATRTAPVRVVAVGGARPDGVVDALRRAGVEVAPDTSTPAAMTVVVCDDYLAPELAEVDEEQRRTGTPWLVLKPTGARVWVGPVFTPGEGACWHCLASRLVANRPAEAHVQARRGLRGPAARPEVGLAPVVAAACEVAALETAKWLAGHRHAGQREIWAFDSLDLDVARHDVRALPQCPACGDADLVRRRSLRPVRIESRLKSSHDSGGHRSASPREVLDRHRHLVSPVAGVVKGIWRDERGDEFFNSYRSGTNTAAHAPGIDGLRSTLRCDNGGKGVTPLQAEVGALCEALERYSGKWHGDEAVVRGSFRSLGDEAVHPDTFQLFHPGQFDNRVTWNREHAPFQHVPEPFDERGELDWTPVWSVTNRCHRLLPTGSLYYGAPAPASVTANSNGCAAGASVEDAILQGLLEVVERDAVALWWYNRTTMPSVDLDGMADPFVDRLREVYAGLGREVWVLDLTADLDVPVAAAVSRRVDGPRDDIMFGFGAHPDPRVAVRRALTELNQIVPPVLRLADRDWRRMDVDLRNWLLDATADNQPHVLPGRRVSPDEHHYTPREDLRDDIRTIQARLEAEGLELLVLDQTRPDVGLPVVKVVVPGMRHFWSRLAPGRLYDVPVSLGRVERRAAFGELNPVPLFL</sequence>
<dbReference type="NCBIfam" id="TIGR03882">
    <property type="entry name" value="cyclo_dehyd_2"/>
    <property type="match status" value="1"/>
</dbReference>
<dbReference type="SUPFAM" id="SSF69572">
    <property type="entry name" value="Activating enzymes of the ubiquitin-like proteins"/>
    <property type="match status" value="1"/>
</dbReference>
<name>A0A2T0THT5_9PSEU</name>
<dbReference type="Gene3D" id="3.30.1330.230">
    <property type="match status" value="1"/>
</dbReference>
<keyword evidence="4" id="KW-1185">Reference proteome</keyword>
<dbReference type="InterPro" id="IPR027624">
    <property type="entry name" value="TOMM_cyclo_SagD"/>
</dbReference>
<proteinExistence type="predicted"/>
<dbReference type="Gene3D" id="3.90.930.60">
    <property type="match status" value="1"/>
</dbReference>
<dbReference type="Gene3D" id="3.30.40.250">
    <property type="match status" value="1"/>
</dbReference>
<evidence type="ECO:0000313" key="3">
    <source>
        <dbReference type="EMBL" id="PRY45175.1"/>
    </source>
</evidence>
<dbReference type="InterPro" id="IPR003776">
    <property type="entry name" value="YcaO-like_dom"/>
</dbReference>
<dbReference type="InterPro" id="IPR035985">
    <property type="entry name" value="Ubiquitin-activating_enz"/>
</dbReference>
<dbReference type="InterPro" id="IPR022291">
    <property type="entry name" value="Bacteriocin_synth_cyclodeHase"/>
</dbReference>
<dbReference type="PANTHER" id="PTHR37809">
    <property type="entry name" value="RIBOSOMAL PROTEIN S12 METHYLTHIOTRANSFERASE ACCESSORY FACTOR YCAO"/>
    <property type="match status" value="1"/>
</dbReference>
<protein>
    <submittedName>
        <fullName evidence="3">Ribosomal protein S12 methylthiotransferase accessory factor</fullName>
    </submittedName>
</protein>
<dbReference type="Pfam" id="PF02624">
    <property type="entry name" value="YcaO"/>
    <property type="match status" value="1"/>
</dbReference>
<feature type="region of interest" description="Disordered" evidence="1">
    <location>
        <begin position="304"/>
        <end position="324"/>
    </location>
</feature>
<feature type="compositionally biased region" description="Basic and acidic residues" evidence="1">
    <location>
        <begin position="304"/>
        <end position="316"/>
    </location>
</feature>
<evidence type="ECO:0000256" key="1">
    <source>
        <dbReference type="SAM" id="MobiDB-lite"/>
    </source>
</evidence>